<dbReference type="GO" id="GO:0005634">
    <property type="term" value="C:nucleus"/>
    <property type="evidence" value="ECO:0007669"/>
    <property type="project" value="UniProtKB-SubCell"/>
</dbReference>
<dbReference type="GO" id="GO:0003677">
    <property type="term" value="F:DNA binding"/>
    <property type="evidence" value="ECO:0007669"/>
    <property type="project" value="InterPro"/>
</dbReference>
<keyword evidence="4" id="KW-0804">Transcription</keyword>
<dbReference type="GO" id="GO:0006351">
    <property type="term" value="P:DNA-templated transcription"/>
    <property type="evidence" value="ECO:0007669"/>
    <property type="project" value="InterPro"/>
</dbReference>
<dbReference type="Proteomes" id="UP001273209">
    <property type="component" value="Unassembled WGS sequence"/>
</dbReference>
<gene>
    <name evidence="7" type="ORF">Triagg1_10539</name>
</gene>
<organism evidence="7 8">
    <name type="scientific">Trichoderma aggressivum f. europaeum</name>
    <dbReference type="NCBI Taxonomy" id="173218"/>
    <lineage>
        <taxon>Eukaryota</taxon>
        <taxon>Fungi</taxon>
        <taxon>Dikarya</taxon>
        <taxon>Ascomycota</taxon>
        <taxon>Pezizomycotina</taxon>
        <taxon>Sordariomycetes</taxon>
        <taxon>Hypocreomycetidae</taxon>
        <taxon>Hypocreales</taxon>
        <taxon>Hypocreaceae</taxon>
        <taxon>Trichoderma</taxon>
    </lineage>
</organism>
<protein>
    <submittedName>
        <fullName evidence="7">Transcriptional regulator family: Fungal Specific TF</fullName>
    </submittedName>
</protein>
<keyword evidence="3" id="KW-0805">Transcription regulation</keyword>
<dbReference type="InterPro" id="IPR050815">
    <property type="entry name" value="TF_fung"/>
</dbReference>
<proteinExistence type="predicted"/>
<dbReference type="GeneID" id="87914526"/>
<keyword evidence="8" id="KW-1185">Reference proteome</keyword>
<dbReference type="PANTHER" id="PTHR47338">
    <property type="entry name" value="ZN(II)2CYS6 TRANSCRIPTION FACTOR (EUROFUNG)-RELATED"/>
    <property type="match status" value="1"/>
</dbReference>
<evidence type="ECO:0000256" key="2">
    <source>
        <dbReference type="ARBA" id="ARBA00022723"/>
    </source>
</evidence>
<dbReference type="CDD" id="cd12148">
    <property type="entry name" value="fungal_TF_MHR"/>
    <property type="match status" value="1"/>
</dbReference>
<evidence type="ECO:0000256" key="1">
    <source>
        <dbReference type="ARBA" id="ARBA00004123"/>
    </source>
</evidence>
<feature type="domain" description="Xylanolytic transcriptional activator regulatory" evidence="6">
    <location>
        <begin position="100"/>
        <end position="280"/>
    </location>
</feature>
<accession>A0AAE1I710</accession>
<dbReference type="GO" id="GO:0000981">
    <property type="term" value="F:DNA-binding transcription factor activity, RNA polymerase II-specific"/>
    <property type="evidence" value="ECO:0007669"/>
    <property type="project" value="InterPro"/>
</dbReference>
<name>A0AAE1I710_9HYPO</name>
<keyword evidence="2" id="KW-0479">Metal-binding</keyword>
<dbReference type="PANTHER" id="PTHR47338:SF20">
    <property type="entry name" value="ZN(II)2CYS6 TRANSCRIPTION FACTOR (EUROFUNG)"/>
    <property type="match status" value="1"/>
</dbReference>
<evidence type="ECO:0000313" key="7">
    <source>
        <dbReference type="EMBL" id="KAK4060847.1"/>
    </source>
</evidence>
<dbReference type="EMBL" id="JAWRVG010000076">
    <property type="protein sequence ID" value="KAK4060847.1"/>
    <property type="molecule type" value="Genomic_DNA"/>
</dbReference>
<evidence type="ECO:0000313" key="8">
    <source>
        <dbReference type="Proteomes" id="UP001273209"/>
    </source>
</evidence>
<dbReference type="RefSeq" id="XP_062750490.1">
    <property type="nucleotide sequence ID" value="XM_062894622.1"/>
</dbReference>
<evidence type="ECO:0000256" key="4">
    <source>
        <dbReference type="ARBA" id="ARBA00023163"/>
    </source>
</evidence>
<comment type="caution">
    <text evidence="7">The sequence shown here is derived from an EMBL/GenBank/DDBJ whole genome shotgun (WGS) entry which is preliminary data.</text>
</comment>
<dbReference type="GO" id="GO:0008270">
    <property type="term" value="F:zinc ion binding"/>
    <property type="evidence" value="ECO:0007669"/>
    <property type="project" value="InterPro"/>
</dbReference>
<dbReference type="AlphaFoldDB" id="A0AAE1I710"/>
<dbReference type="InterPro" id="IPR007219">
    <property type="entry name" value="XnlR_reg_dom"/>
</dbReference>
<evidence type="ECO:0000259" key="6">
    <source>
        <dbReference type="Pfam" id="PF04082"/>
    </source>
</evidence>
<evidence type="ECO:0000256" key="3">
    <source>
        <dbReference type="ARBA" id="ARBA00023015"/>
    </source>
</evidence>
<reference evidence="7" key="1">
    <citation type="submission" date="2023-11" db="EMBL/GenBank/DDBJ databases">
        <title>The genome sequences of three competitors of mushroom-forming fungi.</title>
        <authorList>
            <person name="Beijen E."/>
            <person name="Ohm R.A."/>
        </authorList>
    </citation>
    <scope>NUCLEOTIDE SEQUENCE</scope>
    <source>
        <strain evidence="7">CBS 100526</strain>
    </source>
</reference>
<evidence type="ECO:0000256" key="5">
    <source>
        <dbReference type="ARBA" id="ARBA00023242"/>
    </source>
</evidence>
<dbReference type="Pfam" id="PF04082">
    <property type="entry name" value="Fungal_trans"/>
    <property type="match status" value="1"/>
</dbReference>
<keyword evidence="5" id="KW-0539">Nucleus</keyword>
<sequence length="588" mass="66431">MRCSYPRPPAKRSYTPEIVWDDEPLREDSPFSDYNQLPQVEQTPYLDSAFDTARAVQFLAPRIFRDIQLEIPRLEFPVPSDVTAHVGDPQQIRDIAAVLFSQNASWLPIVCRKRFFSSLLNPLSPRQADGVLLALCVKLYCTTTVHRGDSPKTALYRTAKRYHHEIEAAGIMSLQVLQATIFIALYEMGQAIYPAAYWTVGTCARYGIALGLDQLMTNNTGFDGSWMEVEEKRRSWWGVLALDRFLNFGDPSRHLATNDPEINYYLPIDDQAFIEGNTAHKDAIPISAAFHLKTGSFARLAQATYLTSEALRLAASATPSKANNSTCLTEDTAQLRRTLEAQVNAAEQEHTARKLSFCCQTMFSYCGIFLLQDQHWQQFRIGSPIDANSHTFPETKRALEVLGRSALVLRKDFENGGPLEEGLPIFFMQTVYLAAMMAMEIGQGNPDKKTQEKIESFRWLLEYLRSRWKVAGLFTMSSNSLLQSIIDANGDLEYWNSVQSLSASFQFLGPALERKGFPGPYKAEVTIDTKSQKVVFKEFGEFHGSWCPTRIEASKIGQDTLDVRENLKRPSILTPQNQNWTFTISFGL</sequence>
<comment type="subcellular location">
    <subcellularLocation>
        <location evidence="1">Nucleus</location>
    </subcellularLocation>
</comment>